<proteinExistence type="predicted"/>
<organism evidence="4 5">
    <name type="scientific">Agromyces atrinae</name>
    <dbReference type="NCBI Taxonomy" id="592376"/>
    <lineage>
        <taxon>Bacteria</taxon>
        <taxon>Bacillati</taxon>
        <taxon>Actinomycetota</taxon>
        <taxon>Actinomycetes</taxon>
        <taxon>Micrococcales</taxon>
        <taxon>Microbacteriaceae</taxon>
        <taxon>Agromyces</taxon>
    </lineage>
</organism>
<dbReference type="Pfam" id="PF01261">
    <property type="entry name" value="AP_endonuc_2"/>
    <property type="match status" value="1"/>
</dbReference>
<evidence type="ECO:0000313" key="5">
    <source>
        <dbReference type="Proteomes" id="UP000292686"/>
    </source>
</evidence>
<name>A0A4V1R2G4_9MICO</name>
<dbReference type="Proteomes" id="UP000581087">
    <property type="component" value="Unassembled WGS sequence"/>
</dbReference>
<feature type="domain" description="Xylose isomerase-like TIM barrel" evidence="2">
    <location>
        <begin position="31"/>
        <end position="252"/>
    </location>
</feature>
<keyword evidence="1" id="KW-0119">Carbohydrate metabolism</keyword>
<evidence type="ECO:0000313" key="6">
    <source>
        <dbReference type="Proteomes" id="UP000581087"/>
    </source>
</evidence>
<protein>
    <submittedName>
        <fullName evidence="4">Sugar phosphate isomerase/epimerase</fullName>
    </submittedName>
</protein>
<accession>A0A4V1R2G4</accession>
<dbReference type="EMBL" id="SDPM01000003">
    <property type="protein sequence ID" value="RXZ87066.1"/>
    <property type="molecule type" value="Genomic_DNA"/>
</dbReference>
<dbReference type="SUPFAM" id="SSF51658">
    <property type="entry name" value="Xylose isomerase-like"/>
    <property type="match status" value="1"/>
</dbReference>
<dbReference type="Proteomes" id="UP000292686">
    <property type="component" value="Unassembled WGS sequence"/>
</dbReference>
<dbReference type="OrthoDB" id="3350993at2"/>
<keyword evidence="4" id="KW-0413">Isomerase</keyword>
<dbReference type="PANTHER" id="PTHR12110">
    <property type="entry name" value="HYDROXYPYRUVATE ISOMERASE"/>
    <property type="match status" value="1"/>
</dbReference>
<evidence type="ECO:0000259" key="2">
    <source>
        <dbReference type="Pfam" id="PF01261"/>
    </source>
</evidence>
<gene>
    <name evidence="3" type="ORF">BJ972_001605</name>
    <name evidence="4" type="ORF">ESP50_08425</name>
</gene>
<evidence type="ECO:0000256" key="1">
    <source>
        <dbReference type="ARBA" id="ARBA00023277"/>
    </source>
</evidence>
<dbReference type="AlphaFoldDB" id="A0A4V1R2G4"/>
<evidence type="ECO:0000313" key="3">
    <source>
        <dbReference type="EMBL" id="NYD67086.1"/>
    </source>
</evidence>
<dbReference type="InterPro" id="IPR050312">
    <property type="entry name" value="IolE/XylAMocC-like"/>
</dbReference>
<keyword evidence="5" id="KW-1185">Reference proteome</keyword>
<reference evidence="4 5" key="1">
    <citation type="submission" date="2019-01" db="EMBL/GenBank/DDBJ databases">
        <title>Agromyces.</title>
        <authorList>
            <person name="Li J."/>
        </authorList>
    </citation>
    <scope>NUCLEOTIDE SEQUENCE [LARGE SCALE GENOMIC DNA]</scope>
    <source>
        <strain evidence="4 5">DSM 23870</strain>
    </source>
</reference>
<dbReference type="GO" id="GO:0016853">
    <property type="term" value="F:isomerase activity"/>
    <property type="evidence" value="ECO:0007669"/>
    <property type="project" value="UniProtKB-KW"/>
</dbReference>
<dbReference type="PANTHER" id="PTHR12110:SF52">
    <property type="entry name" value="XYLOSE ISOMERASE"/>
    <property type="match status" value="1"/>
</dbReference>
<dbReference type="RefSeq" id="WP_129174014.1">
    <property type="nucleotide sequence ID" value="NZ_JACCBI010000001.1"/>
</dbReference>
<reference evidence="3 6" key="2">
    <citation type="submission" date="2020-07" db="EMBL/GenBank/DDBJ databases">
        <title>Sequencing the genomes of 1000 actinobacteria strains.</title>
        <authorList>
            <person name="Klenk H.-P."/>
        </authorList>
    </citation>
    <scope>NUCLEOTIDE SEQUENCE [LARGE SCALE GENOMIC DNA]</scope>
    <source>
        <strain evidence="3 6">DSM 23870</strain>
    </source>
</reference>
<sequence>MIGLSTYAFFWRWSDRVDEPLSLADMLRATAADGVGVFQICDYPPLDALTASDLADVRALADDLGIVLEVGTKGTDPALLERYLGIAEALGASLVRSMWTAGDDRPTPAEAERRVRSVLGAYESAGITLALETYEQVPTSDLVALVETVGSANLGICLDPANPVANLESPVDVTRACAEYTANWHVKDFDFTRSPGWVGFVLAGAPLGTGRLDYDDIARQVRTEERGINRIVEHWLPWAGDAHTTTQLEAAWTATSITYLQEKQP</sequence>
<dbReference type="InterPro" id="IPR036237">
    <property type="entry name" value="Xyl_isomerase-like_sf"/>
</dbReference>
<evidence type="ECO:0000313" key="4">
    <source>
        <dbReference type="EMBL" id="RXZ87066.1"/>
    </source>
</evidence>
<dbReference type="EMBL" id="JACCBI010000001">
    <property type="protein sequence ID" value="NYD67086.1"/>
    <property type="molecule type" value="Genomic_DNA"/>
</dbReference>
<comment type="caution">
    <text evidence="4">The sequence shown here is derived from an EMBL/GenBank/DDBJ whole genome shotgun (WGS) entry which is preliminary data.</text>
</comment>
<dbReference type="Gene3D" id="3.20.20.150">
    <property type="entry name" value="Divalent-metal-dependent TIM barrel enzymes"/>
    <property type="match status" value="1"/>
</dbReference>
<dbReference type="InterPro" id="IPR013022">
    <property type="entry name" value="Xyl_isomerase-like_TIM-brl"/>
</dbReference>